<proteinExistence type="predicted"/>
<gene>
    <name evidence="2" type="ORF">FF098_007215</name>
    <name evidence="1" type="ORF">GCM10011355_14510</name>
</gene>
<accession>A0A8J3A3I2</accession>
<organism evidence="1 3">
    <name type="scientific">Aquisalinus luteolus</name>
    <dbReference type="NCBI Taxonomy" id="1566827"/>
    <lineage>
        <taxon>Bacteria</taxon>
        <taxon>Pseudomonadati</taxon>
        <taxon>Pseudomonadota</taxon>
        <taxon>Alphaproteobacteria</taxon>
        <taxon>Parvularculales</taxon>
        <taxon>Parvularculaceae</taxon>
        <taxon>Aquisalinus</taxon>
    </lineage>
</organism>
<evidence type="ECO:0000313" key="1">
    <source>
        <dbReference type="EMBL" id="GGH96191.1"/>
    </source>
</evidence>
<sequence>MGDNFKPHDSVHCQYEIDGQRLDTSLSLEQSILKVKLIFRPSDQDEYFAVAGDYFAAFQSIRIDTAPLGIKFLCQGARKNVYPTGMARDMGLGLSAYQLELGKKADKSKLVRIFDAAPSSEIDTVENQDDFWRQWLASLGLEF</sequence>
<protein>
    <submittedName>
        <fullName evidence="1">Uncharacterized protein</fullName>
    </submittedName>
</protein>
<evidence type="ECO:0000313" key="2">
    <source>
        <dbReference type="EMBL" id="NHK27686.1"/>
    </source>
</evidence>
<dbReference type="Proteomes" id="UP000818603">
    <property type="component" value="Unassembled WGS sequence"/>
</dbReference>
<dbReference type="EMBL" id="VCJR02000001">
    <property type="protein sequence ID" value="NHK27686.1"/>
    <property type="molecule type" value="Genomic_DNA"/>
</dbReference>
<evidence type="ECO:0000313" key="4">
    <source>
        <dbReference type="Proteomes" id="UP000818603"/>
    </source>
</evidence>
<dbReference type="Proteomes" id="UP000621856">
    <property type="component" value="Unassembled WGS sequence"/>
</dbReference>
<evidence type="ECO:0000313" key="3">
    <source>
        <dbReference type="Proteomes" id="UP000621856"/>
    </source>
</evidence>
<reference evidence="1" key="3">
    <citation type="submission" date="2020-09" db="EMBL/GenBank/DDBJ databases">
        <authorList>
            <person name="Sun Q."/>
            <person name="Zhou Y."/>
        </authorList>
    </citation>
    <scope>NUCLEOTIDE SEQUENCE</scope>
    <source>
        <strain evidence="1">CGMCC 1.14984</strain>
    </source>
</reference>
<reference evidence="2 4" key="2">
    <citation type="submission" date="2020-02" db="EMBL/GenBank/DDBJ databases">
        <title>Genome sequence of Parvularcula flava strain NH6-79.</title>
        <authorList>
            <person name="Abdul Karim M.H."/>
            <person name="Lam M.Q."/>
            <person name="Chen S.J."/>
            <person name="Yahya A."/>
            <person name="Shahir S."/>
            <person name="Shamsir M.S."/>
            <person name="Chong C.S."/>
        </authorList>
    </citation>
    <scope>NUCLEOTIDE SEQUENCE [LARGE SCALE GENOMIC DNA]</scope>
    <source>
        <strain evidence="2 4">NH6-79</strain>
    </source>
</reference>
<keyword evidence="4" id="KW-1185">Reference proteome</keyword>
<name>A0A8J3A3I2_9PROT</name>
<dbReference type="RefSeq" id="WP_155138846.1">
    <property type="nucleotide sequence ID" value="NZ_BMGZ01000001.1"/>
</dbReference>
<comment type="caution">
    <text evidence="1">The sequence shown here is derived from an EMBL/GenBank/DDBJ whole genome shotgun (WGS) entry which is preliminary data.</text>
</comment>
<dbReference type="EMBL" id="BMGZ01000001">
    <property type="protein sequence ID" value="GGH96191.1"/>
    <property type="molecule type" value="Genomic_DNA"/>
</dbReference>
<reference evidence="1" key="1">
    <citation type="journal article" date="2014" name="Int. J. Syst. Evol. Microbiol.">
        <title>Complete genome sequence of Corynebacterium casei LMG S-19264T (=DSM 44701T), isolated from a smear-ripened cheese.</title>
        <authorList>
            <consortium name="US DOE Joint Genome Institute (JGI-PGF)"/>
            <person name="Walter F."/>
            <person name="Albersmeier A."/>
            <person name="Kalinowski J."/>
            <person name="Ruckert C."/>
        </authorList>
    </citation>
    <scope>NUCLEOTIDE SEQUENCE</scope>
    <source>
        <strain evidence="1">CGMCC 1.14984</strain>
    </source>
</reference>
<dbReference type="AlphaFoldDB" id="A0A8J3A3I2"/>